<protein>
    <submittedName>
        <fullName evidence="1">Uncharacterized protein</fullName>
    </submittedName>
</protein>
<evidence type="ECO:0000313" key="1">
    <source>
        <dbReference type="EMBL" id="KAI8530114.1"/>
    </source>
</evidence>
<name>A0ACC0LNB6_RHOML</name>
<dbReference type="Proteomes" id="UP001062846">
    <property type="component" value="Chromosome 11"/>
</dbReference>
<evidence type="ECO:0000313" key="2">
    <source>
        <dbReference type="Proteomes" id="UP001062846"/>
    </source>
</evidence>
<reference evidence="1" key="1">
    <citation type="submission" date="2022-02" db="EMBL/GenBank/DDBJ databases">
        <title>Plant Genome Project.</title>
        <authorList>
            <person name="Zhang R.-G."/>
        </authorList>
    </citation>
    <scope>NUCLEOTIDE SEQUENCE</scope>
    <source>
        <strain evidence="1">AT1</strain>
    </source>
</reference>
<organism evidence="1 2">
    <name type="scientific">Rhododendron molle</name>
    <name type="common">Chinese azalea</name>
    <name type="synonym">Azalea mollis</name>
    <dbReference type="NCBI Taxonomy" id="49168"/>
    <lineage>
        <taxon>Eukaryota</taxon>
        <taxon>Viridiplantae</taxon>
        <taxon>Streptophyta</taxon>
        <taxon>Embryophyta</taxon>
        <taxon>Tracheophyta</taxon>
        <taxon>Spermatophyta</taxon>
        <taxon>Magnoliopsida</taxon>
        <taxon>eudicotyledons</taxon>
        <taxon>Gunneridae</taxon>
        <taxon>Pentapetalae</taxon>
        <taxon>asterids</taxon>
        <taxon>Ericales</taxon>
        <taxon>Ericaceae</taxon>
        <taxon>Ericoideae</taxon>
        <taxon>Rhodoreae</taxon>
        <taxon>Rhododendron</taxon>
    </lineage>
</organism>
<accession>A0ACC0LNB6</accession>
<comment type="caution">
    <text evidence="1">The sequence shown here is derived from an EMBL/GenBank/DDBJ whole genome shotgun (WGS) entry which is preliminary data.</text>
</comment>
<sequence length="177" mass="19957">MKVEKVVKICRAVFVVDISELGENDSLMQNVRTPSDFTLKIKLATQSFESLKVPWYTTTALDRQGSDYFLKPMKTTSMQCFLAVVLCNLTLHLCQLCIRIRICGKCLPYFDVDDNCSNQTLISHRSMVFVVNALASLKSRPPANVLKLTSRQLMNVSRLLPDKICPALNFSQCKASE</sequence>
<proteinExistence type="predicted"/>
<keyword evidence="2" id="KW-1185">Reference proteome</keyword>
<dbReference type="EMBL" id="CM046398">
    <property type="protein sequence ID" value="KAI8530114.1"/>
    <property type="molecule type" value="Genomic_DNA"/>
</dbReference>
<gene>
    <name evidence="1" type="ORF">RHMOL_Rhmol11G0030200</name>
</gene>